<dbReference type="InterPro" id="IPR019595">
    <property type="entry name" value="DUF2470"/>
</dbReference>
<dbReference type="PANTHER" id="PTHR37783">
    <property type="entry name" value="MEMBRANE PROTEIN, PUTATIVE (AFU_ORTHOLOGUE AFUA_1G04315)-RELATED"/>
    <property type="match status" value="1"/>
</dbReference>
<sequence>MATANQGPTTLDLSDPKIQALRTRVQTHMTTDHADSLALFLNHYCKVPIPLRPTPPTGTLKLDDIALDHIVIAHPTGRNLVQITPPMTHLGESRERLVGMHNDCLKALDLAPFKVEEFVMPNKLWQWITHFVTALCFVTYNVYPADAFLPEANTLASQIWSIGGLAPGLARLTSYVKDAVLVGMLAIHVTEAAYFSRTRLRKYWVPRFSGVWWMWTTAVFNGGVAAMFRFDEMVESMEVERAKVPPYTAGLDAVVGFADVSTNLRLDDDSER</sequence>
<evidence type="ECO:0000259" key="2">
    <source>
        <dbReference type="Pfam" id="PF10615"/>
    </source>
</evidence>
<keyword evidence="1" id="KW-1133">Transmembrane helix</keyword>
<gene>
    <name evidence="3" type="ORF">LTR24_008035</name>
</gene>
<feature type="transmembrane region" description="Helical" evidence="1">
    <location>
        <begin position="208"/>
        <end position="228"/>
    </location>
</feature>
<keyword evidence="1" id="KW-0812">Transmembrane</keyword>
<organism evidence="3 4">
    <name type="scientific">Lithohypha guttulata</name>
    <dbReference type="NCBI Taxonomy" id="1690604"/>
    <lineage>
        <taxon>Eukaryota</taxon>
        <taxon>Fungi</taxon>
        <taxon>Dikarya</taxon>
        <taxon>Ascomycota</taxon>
        <taxon>Pezizomycotina</taxon>
        <taxon>Eurotiomycetes</taxon>
        <taxon>Chaetothyriomycetidae</taxon>
        <taxon>Chaetothyriales</taxon>
        <taxon>Trichomeriaceae</taxon>
        <taxon>Lithohypha</taxon>
    </lineage>
</organism>
<feature type="domain" description="DUF2470" evidence="2">
    <location>
        <begin position="23"/>
        <end position="100"/>
    </location>
</feature>
<name>A0ABR0K1R5_9EURO</name>
<proteinExistence type="predicted"/>
<evidence type="ECO:0000313" key="4">
    <source>
        <dbReference type="Proteomes" id="UP001345013"/>
    </source>
</evidence>
<dbReference type="Proteomes" id="UP001345013">
    <property type="component" value="Unassembled WGS sequence"/>
</dbReference>
<dbReference type="Pfam" id="PF10615">
    <property type="entry name" value="DUF2470"/>
    <property type="match status" value="1"/>
</dbReference>
<dbReference type="PANTHER" id="PTHR37783:SF1">
    <property type="entry name" value="MEMBRANE PROTEIN, PUTATIVE (AFU_ORTHOLOGUE AFUA_1G04315)-RELATED"/>
    <property type="match status" value="1"/>
</dbReference>
<evidence type="ECO:0000256" key="1">
    <source>
        <dbReference type="SAM" id="Phobius"/>
    </source>
</evidence>
<reference evidence="3 4" key="1">
    <citation type="submission" date="2023-08" db="EMBL/GenBank/DDBJ databases">
        <title>Black Yeasts Isolated from many extreme environments.</title>
        <authorList>
            <person name="Coleine C."/>
            <person name="Stajich J.E."/>
            <person name="Selbmann L."/>
        </authorList>
    </citation>
    <scope>NUCLEOTIDE SEQUENCE [LARGE SCALE GENOMIC DNA]</scope>
    <source>
        <strain evidence="3 4">CCFEE 5885</strain>
    </source>
</reference>
<keyword evidence="4" id="KW-1185">Reference proteome</keyword>
<protein>
    <recommendedName>
        <fullName evidence="2">DUF2470 domain-containing protein</fullName>
    </recommendedName>
</protein>
<evidence type="ECO:0000313" key="3">
    <source>
        <dbReference type="EMBL" id="KAK5081892.1"/>
    </source>
</evidence>
<dbReference type="Gene3D" id="3.20.180.10">
    <property type="entry name" value="PNP-oxidase-like"/>
    <property type="match status" value="1"/>
</dbReference>
<keyword evidence="1" id="KW-0472">Membrane</keyword>
<comment type="caution">
    <text evidence="3">The sequence shown here is derived from an EMBL/GenBank/DDBJ whole genome shotgun (WGS) entry which is preliminary data.</text>
</comment>
<dbReference type="InterPro" id="IPR037119">
    <property type="entry name" value="Haem_oxidase_HugZ-like_sf"/>
</dbReference>
<accession>A0ABR0K1R5</accession>
<dbReference type="EMBL" id="JAVRRG010000131">
    <property type="protein sequence ID" value="KAK5081892.1"/>
    <property type="molecule type" value="Genomic_DNA"/>
</dbReference>